<organism evidence="2 3">
    <name type="scientific">Rotaria magnacalcarata</name>
    <dbReference type="NCBI Taxonomy" id="392030"/>
    <lineage>
        <taxon>Eukaryota</taxon>
        <taxon>Metazoa</taxon>
        <taxon>Spiralia</taxon>
        <taxon>Gnathifera</taxon>
        <taxon>Rotifera</taxon>
        <taxon>Eurotatoria</taxon>
        <taxon>Bdelloidea</taxon>
        <taxon>Philodinida</taxon>
        <taxon>Philodinidae</taxon>
        <taxon>Rotaria</taxon>
    </lineage>
</organism>
<feature type="region of interest" description="Disordered" evidence="1">
    <location>
        <begin position="21"/>
        <end position="50"/>
    </location>
</feature>
<feature type="non-terminal residue" evidence="2">
    <location>
        <position position="90"/>
    </location>
</feature>
<dbReference type="Proteomes" id="UP000676336">
    <property type="component" value="Unassembled WGS sequence"/>
</dbReference>
<evidence type="ECO:0000313" key="2">
    <source>
        <dbReference type="EMBL" id="CAF4419519.1"/>
    </source>
</evidence>
<proteinExistence type="predicted"/>
<feature type="compositionally biased region" description="Low complexity" evidence="1">
    <location>
        <begin position="41"/>
        <end position="50"/>
    </location>
</feature>
<evidence type="ECO:0000313" key="3">
    <source>
        <dbReference type="Proteomes" id="UP000676336"/>
    </source>
</evidence>
<evidence type="ECO:0000256" key="1">
    <source>
        <dbReference type="SAM" id="MobiDB-lite"/>
    </source>
</evidence>
<name>A0A8S2W1H3_9BILA</name>
<dbReference type="EMBL" id="CAJOBI010061979">
    <property type="protein sequence ID" value="CAF4419519.1"/>
    <property type="molecule type" value="Genomic_DNA"/>
</dbReference>
<sequence>DKYTLGLLLNIENIHRDILRLDDGDDDTPATPSKTPSEVNSTDGTSTTITATPSSKVLNTIIGRYLNHPDYLFADMFAQFSKGQILLERL</sequence>
<feature type="compositionally biased region" description="Polar residues" evidence="1">
    <location>
        <begin position="30"/>
        <end position="40"/>
    </location>
</feature>
<accession>A0A8S2W1H3</accession>
<gene>
    <name evidence="2" type="ORF">SMN809_LOCUS31284</name>
</gene>
<protein>
    <submittedName>
        <fullName evidence="2">Uncharacterized protein</fullName>
    </submittedName>
</protein>
<feature type="non-terminal residue" evidence="2">
    <location>
        <position position="1"/>
    </location>
</feature>
<comment type="caution">
    <text evidence="2">The sequence shown here is derived from an EMBL/GenBank/DDBJ whole genome shotgun (WGS) entry which is preliminary data.</text>
</comment>
<dbReference type="AlphaFoldDB" id="A0A8S2W1H3"/>
<reference evidence="2" key="1">
    <citation type="submission" date="2021-02" db="EMBL/GenBank/DDBJ databases">
        <authorList>
            <person name="Nowell W R."/>
        </authorList>
    </citation>
    <scope>NUCLEOTIDE SEQUENCE</scope>
</reference>